<keyword evidence="1" id="KW-0238">DNA-binding</keyword>
<name>A0A6N7W7Z4_9ACTO</name>
<dbReference type="Proteomes" id="UP000470875">
    <property type="component" value="Unassembled WGS sequence"/>
</dbReference>
<dbReference type="InterPro" id="IPR009061">
    <property type="entry name" value="DNA-bd_dom_put_sf"/>
</dbReference>
<sequence>MPDQPRFVISVAAELADMHPQTLRQYDRLGLVAPSRTKGGGRRYSHADIARLREIQRLSQEEGVNLAGIQRIMELSDQVRRLQHQVAQLRADAASQRRRPRVFTADAEGAISTSFVRTLVDHNYQLRNIPTSVLQLLAANSSQ</sequence>
<evidence type="ECO:0000256" key="2">
    <source>
        <dbReference type="SAM" id="Coils"/>
    </source>
</evidence>
<comment type="caution">
    <text evidence="4">The sequence shown here is derived from an EMBL/GenBank/DDBJ whole genome shotgun (WGS) entry which is preliminary data.</text>
</comment>
<dbReference type="CDD" id="cd04766">
    <property type="entry name" value="HTH_HspR"/>
    <property type="match status" value="1"/>
</dbReference>
<dbReference type="InterPro" id="IPR000551">
    <property type="entry name" value="MerR-type_HTH_dom"/>
</dbReference>
<protein>
    <submittedName>
        <fullName evidence="4">Helix-turn-helix transcriptional regulator</fullName>
    </submittedName>
</protein>
<dbReference type="EMBL" id="VULO01000006">
    <property type="protein sequence ID" value="MSS84258.1"/>
    <property type="molecule type" value="Genomic_DNA"/>
</dbReference>
<dbReference type="Pfam" id="PF13411">
    <property type="entry name" value="MerR_1"/>
    <property type="match status" value="1"/>
</dbReference>
<evidence type="ECO:0000313" key="4">
    <source>
        <dbReference type="EMBL" id="MSS84258.1"/>
    </source>
</evidence>
<dbReference type="PANTHER" id="PTHR30204">
    <property type="entry name" value="REDOX-CYCLING DRUG-SENSING TRANSCRIPTIONAL ACTIVATOR SOXR"/>
    <property type="match status" value="1"/>
</dbReference>
<dbReference type="PROSITE" id="PS50937">
    <property type="entry name" value="HTH_MERR_2"/>
    <property type="match status" value="1"/>
</dbReference>
<proteinExistence type="predicted"/>
<gene>
    <name evidence="4" type="ORF">FYJ24_05645</name>
</gene>
<dbReference type="Gene3D" id="1.10.1660.10">
    <property type="match status" value="1"/>
</dbReference>
<keyword evidence="2" id="KW-0175">Coiled coil</keyword>
<feature type="coiled-coil region" evidence="2">
    <location>
        <begin position="72"/>
        <end position="99"/>
    </location>
</feature>
<keyword evidence="5" id="KW-1185">Reference proteome</keyword>
<dbReference type="RefSeq" id="WP_154544445.1">
    <property type="nucleotide sequence ID" value="NZ_VULO01000006.1"/>
</dbReference>
<dbReference type="SMART" id="SM00422">
    <property type="entry name" value="HTH_MERR"/>
    <property type="match status" value="1"/>
</dbReference>
<evidence type="ECO:0000313" key="5">
    <source>
        <dbReference type="Proteomes" id="UP000470875"/>
    </source>
</evidence>
<reference evidence="4 5" key="1">
    <citation type="submission" date="2019-08" db="EMBL/GenBank/DDBJ databases">
        <title>In-depth cultivation of the pig gut microbiome towards novel bacterial diversity and tailored functional studies.</title>
        <authorList>
            <person name="Wylensek D."/>
            <person name="Hitch T.C.A."/>
            <person name="Clavel T."/>
        </authorList>
    </citation>
    <scope>NUCLEOTIDE SEQUENCE [LARGE SCALE GENOMIC DNA]</scope>
    <source>
        <strain evidence="4 5">WB03_NA08</strain>
    </source>
</reference>
<dbReference type="InterPro" id="IPR047057">
    <property type="entry name" value="MerR_fam"/>
</dbReference>
<dbReference type="AlphaFoldDB" id="A0A6N7W7Z4"/>
<dbReference type="NCBIfam" id="NF047375">
    <property type="entry name" value="HeatShock_HspR"/>
    <property type="match status" value="1"/>
</dbReference>
<dbReference type="SUPFAM" id="SSF46955">
    <property type="entry name" value="Putative DNA-binding domain"/>
    <property type="match status" value="1"/>
</dbReference>
<feature type="domain" description="HTH merR-type" evidence="3">
    <location>
        <begin position="6"/>
        <end position="75"/>
    </location>
</feature>
<organism evidence="4 5">
    <name type="scientific">Scrofimicrobium canadense</name>
    <dbReference type="NCBI Taxonomy" id="2652290"/>
    <lineage>
        <taxon>Bacteria</taxon>
        <taxon>Bacillati</taxon>
        <taxon>Actinomycetota</taxon>
        <taxon>Actinomycetes</taxon>
        <taxon>Actinomycetales</taxon>
        <taxon>Actinomycetaceae</taxon>
        <taxon>Scrofimicrobium</taxon>
    </lineage>
</organism>
<dbReference type="GO" id="GO:0003677">
    <property type="term" value="F:DNA binding"/>
    <property type="evidence" value="ECO:0007669"/>
    <property type="project" value="UniProtKB-KW"/>
</dbReference>
<dbReference type="GO" id="GO:0003700">
    <property type="term" value="F:DNA-binding transcription factor activity"/>
    <property type="evidence" value="ECO:0007669"/>
    <property type="project" value="InterPro"/>
</dbReference>
<evidence type="ECO:0000256" key="1">
    <source>
        <dbReference type="ARBA" id="ARBA00023125"/>
    </source>
</evidence>
<evidence type="ECO:0000259" key="3">
    <source>
        <dbReference type="PROSITE" id="PS50937"/>
    </source>
</evidence>
<dbReference type="PANTHER" id="PTHR30204:SF58">
    <property type="entry name" value="HTH-TYPE TRANSCRIPTIONAL REGULATOR YFMP"/>
    <property type="match status" value="1"/>
</dbReference>
<accession>A0A6N7W7Z4</accession>